<keyword evidence="2" id="KW-0732">Signal</keyword>
<reference evidence="4" key="1">
    <citation type="journal article" date="2019" name="Int. J. Syst. Evol. Microbiol.">
        <title>The Global Catalogue of Microorganisms (GCM) 10K type strain sequencing project: providing services to taxonomists for standard genome sequencing and annotation.</title>
        <authorList>
            <consortium name="The Broad Institute Genomics Platform"/>
            <consortium name="The Broad Institute Genome Sequencing Center for Infectious Disease"/>
            <person name="Wu L."/>
            <person name="Ma J."/>
        </authorList>
    </citation>
    <scope>NUCLEOTIDE SEQUENCE [LARGE SCALE GENOMIC DNA]</scope>
    <source>
        <strain evidence="4">DFY41</strain>
    </source>
</reference>
<dbReference type="PANTHER" id="PTHR48174:SF5">
    <property type="entry name" value="VACUOLAR PROTEIN SORTING-ASSOCIATED PROTEIN 62"/>
    <property type="match status" value="1"/>
</dbReference>
<evidence type="ECO:0000256" key="2">
    <source>
        <dbReference type="SAM" id="SignalP"/>
    </source>
</evidence>
<keyword evidence="1" id="KW-1133">Transmembrane helix</keyword>
<feature type="transmembrane region" description="Helical" evidence="1">
    <location>
        <begin position="354"/>
        <end position="372"/>
    </location>
</feature>
<dbReference type="Proteomes" id="UP001596087">
    <property type="component" value="Unassembled WGS sequence"/>
</dbReference>
<protein>
    <recommendedName>
        <fullName evidence="5">DUF946 domain-containing protein</fullName>
    </recommendedName>
</protein>
<dbReference type="RefSeq" id="WP_378589305.1">
    <property type="nucleotide sequence ID" value="NZ_JBHSKD010000008.1"/>
</dbReference>
<proteinExistence type="predicted"/>
<evidence type="ECO:0000256" key="1">
    <source>
        <dbReference type="SAM" id="Phobius"/>
    </source>
</evidence>
<sequence>MTSTASRLRPLLAVVAAVVGAVLALPATAHADTSGEQRLAETYAPLIRLVAQPQQCGAGEPYHPSDVDLLLGDPSVALRGPWTQDDLVTIGPDAKTLSTGLPGYALDFPGDPLRPGCDYEQWADRVWARSPTTVYAHVATEPAYPGRLALQYWFYYPFNDFNNKHESDWEGIQVEFDADSVAQALESTPTRVVYGQHESAESSAWDDPKLDVQDGTHPVVYVSAGSHSSHFEPGLFLLRSRTQGLGCDTTLGTDPGVTPVVRTIPADPAAARTAYPWLGYQGLWGQHEPRSIYEGPTGPSTKERWTAPFTWSSDTMDRSYAVPGGSLYGGQTTAFFCGAVGEVSVTLLQFTSNPVPVVLGLALVLAVVVWLVRRTSWRRSEPFPLQQQRTFGQTVSVAWLVYRTRWRLFLGIGLVVALASLVNGVVQQLVVEPLGQSVDQQLSGASAAVTLCLGLATAFVALLAQMATMRAVAELDAGRPVGVLAAYRSALRRTGPVLGTQVMVILLAGLLLVTVFLAPLAFVLVLAGALILPVTVLEPTWGYRALRRSAHLVRGQVPKLVGLVVFMLLVSGVLGGLLGSLVLLVVQAPFLLVNLLPGVVTALVGPFLTLLLTYAYFHGLAYHEHDAAPTDPSAGDEAESVPVPG</sequence>
<keyword evidence="1" id="KW-0812">Transmembrane</keyword>
<feature type="transmembrane region" description="Helical" evidence="1">
    <location>
        <begin position="497"/>
        <end position="516"/>
    </location>
</feature>
<dbReference type="PANTHER" id="PTHR48174">
    <property type="entry name" value="DUF946 FAMILY PROTEIN"/>
    <property type="match status" value="1"/>
</dbReference>
<keyword evidence="1" id="KW-0472">Membrane</keyword>
<evidence type="ECO:0000313" key="3">
    <source>
        <dbReference type="EMBL" id="MFC5176764.1"/>
    </source>
</evidence>
<feature type="transmembrane region" description="Helical" evidence="1">
    <location>
        <begin position="522"/>
        <end position="539"/>
    </location>
</feature>
<feature type="transmembrane region" description="Helical" evidence="1">
    <location>
        <begin position="560"/>
        <end position="586"/>
    </location>
</feature>
<dbReference type="EMBL" id="JBHSKD010000008">
    <property type="protein sequence ID" value="MFC5176764.1"/>
    <property type="molecule type" value="Genomic_DNA"/>
</dbReference>
<evidence type="ECO:0000313" key="4">
    <source>
        <dbReference type="Proteomes" id="UP001596087"/>
    </source>
</evidence>
<feature type="transmembrane region" description="Helical" evidence="1">
    <location>
        <begin position="442"/>
        <end position="464"/>
    </location>
</feature>
<feature type="signal peptide" evidence="2">
    <location>
        <begin position="1"/>
        <end position="31"/>
    </location>
</feature>
<accession>A0ABW0BHH4</accession>
<gene>
    <name evidence="3" type="ORF">ACFPGP_08770</name>
</gene>
<feature type="chain" id="PRO_5045062948" description="DUF946 domain-containing protein" evidence="2">
    <location>
        <begin position="32"/>
        <end position="645"/>
    </location>
</feature>
<feature type="transmembrane region" description="Helical" evidence="1">
    <location>
        <begin position="408"/>
        <end position="430"/>
    </location>
</feature>
<comment type="caution">
    <text evidence="3">The sequence shown here is derived from an EMBL/GenBank/DDBJ whole genome shotgun (WGS) entry which is preliminary data.</text>
</comment>
<organism evidence="3 4">
    <name type="scientific">Nocardioides taihuensis</name>
    <dbReference type="NCBI Taxonomy" id="1835606"/>
    <lineage>
        <taxon>Bacteria</taxon>
        <taxon>Bacillati</taxon>
        <taxon>Actinomycetota</taxon>
        <taxon>Actinomycetes</taxon>
        <taxon>Propionibacteriales</taxon>
        <taxon>Nocardioidaceae</taxon>
        <taxon>Nocardioides</taxon>
    </lineage>
</organism>
<name>A0ABW0BHH4_9ACTN</name>
<keyword evidence="4" id="KW-1185">Reference proteome</keyword>
<evidence type="ECO:0008006" key="5">
    <source>
        <dbReference type="Google" id="ProtNLM"/>
    </source>
</evidence>
<feature type="transmembrane region" description="Helical" evidence="1">
    <location>
        <begin position="592"/>
        <end position="617"/>
    </location>
</feature>